<name>A0A6I8PVK9_XENTR</name>
<feature type="compositionally biased region" description="Low complexity" evidence="1">
    <location>
        <begin position="248"/>
        <end position="265"/>
    </location>
</feature>
<reference evidence="3" key="2">
    <citation type="submission" date="2020-05" db="UniProtKB">
        <authorList>
            <consortium name="Ensembl"/>
        </authorList>
    </citation>
    <scope>IDENTIFICATION</scope>
</reference>
<feature type="compositionally biased region" description="Polar residues" evidence="1">
    <location>
        <begin position="163"/>
        <end position="187"/>
    </location>
</feature>
<accession>A0A6I8PVK9</accession>
<feature type="compositionally biased region" description="Polar residues" evidence="1">
    <location>
        <begin position="357"/>
        <end position="367"/>
    </location>
</feature>
<feature type="compositionally biased region" description="Low complexity" evidence="1">
    <location>
        <begin position="333"/>
        <end position="356"/>
    </location>
</feature>
<evidence type="ECO:0000256" key="2">
    <source>
        <dbReference type="SAM" id="SignalP"/>
    </source>
</evidence>
<reference evidence="3" key="1">
    <citation type="journal article" date="2010" name="Science">
        <title>The genome of the Western clawed frog Xenopus tropicalis.</title>
        <authorList>
            <person name="Hellsten U."/>
            <person name="Harland R.M."/>
            <person name="Gilchrist M.J."/>
            <person name="Hendrix D."/>
            <person name="Jurka J."/>
            <person name="Kapitonov V."/>
            <person name="Ovcharenko I."/>
            <person name="Putnam N.H."/>
            <person name="Shu S."/>
            <person name="Taher L."/>
            <person name="Blitz I.L."/>
            <person name="Blumberg B."/>
            <person name="Dichmann D.S."/>
            <person name="Dubchak I."/>
            <person name="Amaya E."/>
            <person name="Detter J.C."/>
            <person name="Fletcher R."/>
            <person name="Gerhard D.S."/>
            <person name="Goodstein D."/>
            <person name="Graves T."/>
            <person name="Grigoriev I.V."/>
            <person name="Grimwood J."/>
            <person name="Kawashima T."/>
            <person name="Lindquist E."/>
            <person name="Lucas S.M."/>
            <person name="Mead P.E."/>
            <person name="Mitros T."/>
            <person name="Ogino H."/>
            <person name="Ohta Y."/>
            <person name="Poliakov A.V."/>
            <person name="Pollet N."/>
            <person name="Robert J."/>
            <person name="Salamov A."/>
            <person name="Sater A.K."/>
            <person name="Schmutz J."/>
            <person name="Terry A."/>
            <person name="Vize P.D."/>
            <person name="Warren W.C."/>
            <person name="Wells D."/>
            <person name="Wills A."/>
            <person name="Wilson R.K."/>
            <person name="Zimmerman L.B."/>
            <person name="Zorn A.M."/>
            <person name="Grainger R."/>
            <person name="Grammer T."/>
            <person name="Khokha M.K."/>
            <person name="Richardson P.M."/>
            <person name="Rokhsar D.S."/>
        </authorList>
    </citation>
    <scope>NUCLEOTIDE SEQUENCE [LARGE SCALE GENOMIC DNA]</scope>
    <source>
        <strain evidence="3">Nigerian</strain>
    </source>
</reference>
<dbReference type="InParanoid" id="A0A6I8PVK9"/>
<organism evidence="3">
    <name type="scientific">Xenopus tropicalis</name>
    <name type="common">Western clawed frog</name>
    <name type="synonym">Silurana tropicalis</name>
    <dbReference type="NCBI Taxonomy" id="8364"/>
    <lineage>
        <taxon>Eukaryota</taxon>
        <taxon>Metazoa</taxon>
        <taxon>Chordata</taxon>
        <taxon>Craniata</taxon>
        <taxon>Vertebrata</taxon>
        <taxon>Euteleostomi</taxon>
        <taxon>Amphibia</taxon>
        <taxon>Batrachia</taxon>
        <taxon>Anura</taxon>
        <taxon>Pipoidea</taxon>
        <taxon>Pipidae</taxon>
        <taxon>Xenopodinae</taxon>
        <taxon>Xenopus</taxon>
        <taxon>Silurana</taxon>
    </lineage>
</organism>
<dbReference type="Ensembl" id="ENSXETT00000060381">
    <property type="protein sequence ID" value="ENSXETP00000059420"/>
    <property type="gene ID" value="ENSXETG00000031354"/>
</dbReference>
<sequence>MRTLLILGYILGITLAIPIEKDGSNKNRDVKANGRMEKFRHPQQNDAHLIRPGSNQNQQLHREEMSQYKSKGFYLQFSVTKGKKTATNPRANIHIYSNTTSQNEDMFGGKPQPHKLQKNNTNKIKVGKTFESGWFKNISCGKMDDGHLNKPCRKIILNKRSTGYQTTQDNTCSDANNDANIQNTRNGNDAFDSSEFNDPNDSKDLPYDYYTTYTHSNALSIEFNDPSDSNESSLPIGSNQEGNHGALNKSGTSSSFSASTESSDSSESRESDSNSGSKEVLAKLSNELSTANDSSDQGTLGSISTASTTNWNVSDAASDSDSSDDTTGMSSLSVSRGASYSSESSSLSQSNESDASTHFSGSKNLAK</sequence>
<feature type="compositionally biased region" description="Polar residues" evidence="1">
    <location>
        <begin position="286"/>
        <end position="313"/>
    </location>
</feature>
<feature type="chain" id="PRO_5028429489" evidence="2">
    <location>
        <begin position="17"/>
        <end position="367"/>
    </location>
</feature>
<proteinExistence type="predicted"/>
<feature type="region of interest" description="Disordered" evidence="1">
    <location>
        <begin position="221"/>
        <end position="367"/>
    </location>
</feature>
<evidence type="ECO:0000256" key="1">
    <source>
        <dbReference type="SAM" id="MobiDB-lite"/>
    </source>
</evidence>
<evidence type="ECO:0000313" key="3">
    <source>
        <dbReference type="Ensembl" id="ENSXETP00000059420"/>
    </source>
</evidence>
<protein>
    <submittedName>
        <fullName evidence="3">Uncharacterized protein</fullName>
    </submittedName>
</protein>
<feature type="signal peptide" evidence="2">
    <location>
        <begin position="1"/>
        <end position="16"/>
    </location>
</feature>
<keyword evidence="2" id="KW-0732">Signal</keyword>
<feature type="compositionally biased region" description="Polar residues" evidence="1">
    <location>
        <begin position="226"/>
        <end position="242"/>
    </location>
</feature>
<dbReference type="AlphaFoldDB" id="A0A6I8PVK9"/>
<feature type="region of interest" description="Disordered" evidence="1">
    <location>
        <begin position="163"/>
        <end position="203"/>
    </location>
</feature>